<evidence type="ECO:0008006" key="3">
    <source>
        <dbReference type="Google" id="ProtNLM"/>
    </source>
</evidence>
<gene>
    <name evidence="1" type="ORF">ACE05E_20215</name>
</gene>
<reference evidence="1 2" key="1">
    <citation type="submission" date="2024-09" db="EMBL/GenBank/DDBJ databases">
        <title>Draft genome sequences of 6 high pH adapted Marinobacter shengliensis sp. isolated from Mariana forearc serpentinite mud volcanoes.</title>
        <authorList>
            <person name="Elkassas S."/>
            <person name="Serres M."/>
            <person name="Michael N."/>
            <person name="Amina P."/>
            <person name="Teodora Z."/>
            <person name="Julie H."/>
        </authorList>
    </citation>
    <scope>NUCLEOTIDE SEQUENCE [LARGE SCALE GENOMIC DNA]</scope>
    <source>
        <strain evidence="1 2">EB4</strain>
    </source>
</reference>
<organism evidence="1 2">
    <name type="scientific">Marinobacter shengliensis</name>
    <dbReference type="NCBI Taxonomy" id="1389223"/>
    <lineage>
        <taxon>Bacteria</taxon>
        <taxon>Pseudomonadati</taxon>
        <taxon>Pseudomonadota</taxon>
        <taxon>Gammaproteobacteria</taxon>
        <taxon>Pseudomonadales</taxon>
        <taxon>Marinobacteraceae</taxon>
        <taxon>Marinobacter</taxon>
    </lineage>
</organism>
<evidence type="ECO:0000313" key="2">
    <source>
        <dbReference type="Proteomes" id="UP001576762"/>
    </source>
</evidence>
<accession>A0ABV4WCB0</accession>
<dbReference type="RefSeq" id="WP_374816137.1">
    <property type="nucleotide sequence ID" value="NZ_JBHFLD010000050.1"/>
</dbReference>
<sequence length="93" mass="10562">MKDLLKEISFEVDDCLSHIALDLQSMRRPGETAEGAFYDSGLLEYLVTPDLTNAEIKEIAIRAAFVDRDPFHPDEIAEVLTTYRDNLLAEMED</sequence>
<proteinExistence type="predicted"/>
<dbReference type="Proteomes" id="UP001576762">
    <property type="component" value="Unassembled WGS sequence"/>
</dbReference>
<dbReference type="EMBL" id="JBHFLD010000050">
    <property type="protein sequence ID" value="MFB2717802.1"/>
    <property type="molecule type" value="Genomic_DNA"/>
</dbReference>
<keyword evidence="2" id="KW-1185">Reference proteome</keyword>
<evidence type="ECO:0000313" key="1">
    <source>
        <dbReference type="EMBL" id="MFB2717802.1"/>
    </source>
</evidence>
<protein>
    <recommendedName>
        <fullName evidence="3">MafI family immunity protein</fullName>
    </recommendedName>
</protein>
<name>A0ABV4WCB0_9GAMM</name>
<comment type="caution">
    <text evidence="1">The sequence shown here is derived from an EMBL/GenBank/DDBJ whole genome shotgun (WGS) entry which is preliminary data.</text>
</comment>